<dbReference type="InterPro" id="IPR001387">
    <property type="entry name" value="Cro/C1-type_HTH"/>
</dbReference>
<dbReference type="InterPro" id="IPR039060">
    <property type="entry name" value="Antitox_HigA"/>
</dbReference>
<protein>
    <recommendedName>
        <fullName evidence="2">HTH cro/C1-type domain-containing protein</fullName>
    </recommendedName>
</protein>
<reference evidence="3" key="1">
    <citation type="submission" date="2019-08" db="EMBL/GenBank/DDBJ databases">
        <authorList>
            <person name="Kucharzyk K."/>
            <person name="Murdoch R.W."/>
            <person name="Higgins S."/>
            <person name="Loffler F."/>
        </authorList>
    </citation>
    <scope>NUCLEOTIDE SEQUENCE</scope>
</reference>
<comment type="similarity">
    <text evidence="1">Belongs to the short-chain fatty acyl-CoA assimilation regulator (ScfR) family.</text>
</comment>
<dbReference type="EMBL" id="VSSQ01001227">
    <property type="protein sequence ID" value="MPM06424.1"/>
    <property type="molecule type" value="Genomic_DNA"/>
</dbReference>
<dbReference type="SUPFAM" id="SSF47413">
    <property type="entry name" value="lambda repressor-like DNA-binding domains"/>
    <property type="match status" value="1"/>
</dbReference>
<dbReference type="Gene3D" id="1.10.10.2910">
    <property type="match status" value="1"/>
</dbReference>
<dbReference type="GO" id="GO:0001046">
    <property type="term" value="F:core promoter sequence-specific DNA binding"/>
    <property type="evidence" value="ECO:0007669"/>
    <property type="project" value="TreeGrafter"/>
</dbReference>
<dbReference type="Pfam" id="PF06114">
    <property type="entry name" value="Peptidase_M78"/>
    <property type="match status" value="1"/>
</dbReference>
<evidence type="ECO:0000256" key="1">
    <source>
        <dbReference type="ARBA" id="ARBA00007227"/>
    </source>
</evidence>
<dbReference type="Gene3D" id="1.10.260.40">
    <property type="entry name" value="lambda repressor-like DNA-binding domains"/>
    <property type="match status" value="1"/>
</dbReference>
<dbReference type="InterPro" id="IPR010982">
    <property type="entry name" value="Lambda_DNA-bd_dom_sf"/>
</dbReference>
<dbReference type="PROSITE" id="PS50943">
    <property type="entry name" value="HTH_CROC1"/>
    <property type="match status" value="1"/>
</dbReference>
<sequence>MKPKILKNNHDYEMALKHIAFLMDAPESAEINEEIELFTSLISFYEEKTFPVDLPDPINAILFVMEQRSLTRKDLIPILGSQGKVSEILNRKRPLSLSMIRKLHEALHIPAEILLKDSQRNQIPEKRFVYDNFPVPAMFALGYFPNYHSISQVKEYFEEAMSTLFSQFDGKDTQPMYSRQSKESLNPDTLLAWQAHILRKISTDEIDAFSLEALTSSFFEELLSFSMYSKGPLLVKDYLQSYGIHFVIEPHLPKTYIDGAAFKSHDGKPIVALSLRYDRVDNFWFTLLHELVHVKEHLYRGPDDRVFFDDTSSSSEECESQLEQEANQFAREYLIPSTLIDCDELGDSSVWSASRILATSKELRRSPAILAGCIRYETGNYAIYSDMLGSGGLKHLFQ</sequence>
<evidence type="ECO:0000313" key="3">
    <source>
        <dbReference type="EMBL" id="MPM06424.1"/>
    </source>
</evidence>
<dbReference type="AlphaFoldDB" id="A0A644WWK9"/>
<dbReference type="GO" id="GO:0006355">
    <property type="term" value="P:regulation of DNA-templated transcription"/>
    <property type="evidence" value="ECO:0007669"/>
    <property type="project" value="InterPro"/>
</dbReference>
<evidence type="ECO:0000259" key="2">
    <source>
        <dbReference type="PROSITE" id="PS50943"/>
    </source>
</evidence>
<proteinExistence type="inferred from homology"/>
<comment type="caution">
    <text evidence="3">The sequence shown here is derived from an EMBL/GenBank/DDBJ whole genome shotgun (WGS) entry which is preliminary data.</text>
</comment>
<name>A0A644WWK9_9ZZZZ</name>
<gene>
    <name evidence="3" type="ORF">SDC9_52725</name>
</gene>
<accession>A0A644WWK9</accession>
<dbReference type="PANTHER" id="PTHR40455">
    <property type="entry name" value="ANTITOXIN HIGA"/>
    <property type="match status" value="1"/>
</dbReference>
<dbReference type="PANTHER" id="PTHR40455:SF1">
    <property type="entry name" value="ANTITOXIN HIGA"/>
    <property type="match status" value="1"/>
</dbReference>
<feature type="domain" description="HTH cro/C1-type" evidence="2">
    <location>
        <begin position="81"/>
        <end position="114"/>
    </location>
</feature>
<organism evidence="3">
    <name type="scientific">bioreactor metagenome</name>
    <dbReference type="NCBI Taxonomy" id="1076179"/>
    <lineage>
        <taxon>unclassified sequences</taxon>
        <taxon>metagenomes</taxon>
        <taxon>ecological metagenomes</taxon>
    </lineage>
</organism>
<dbReference type="InterPro" id="IPR010359">
    <property type="entry name" value="IrrE_HExxH"/>
</dbReference>